<protein>
    <submittedName>
        <fullName evidence="1">Uncharacterized protein</fullName>
    </submittedName>
</protein>
<evidence type="ECO:0000313" key="2">
    <source>
        <dbReference type="Proteomes" id="UP000075920"/>
    </source>
</evidence>
<dbReference type="EnsemblMetazoa" id="AMIN009075-RA">
    <property type="protein sequence ID" value="AMIN009075-PA"/>
    <property type="gene ID" value="AMIN009075"/>
</dbReference>
<dbReference type="Proteomes" id="UP000075920">
    <property type="component" value="Unassembled WGS sequence"/>
</dbReference>
<dbReference type="VEuPathDB" id="VectorBase:AMIN009075"/>
<dbReference type="PANTHER" id="PTHR15976:SF16">
    <property type="entry name" value="ASTEROID DOMAIN-CONTAINING PROTEIN"/>
    <property type="match status" value="1"/>
</dbReference>
<dbReference type="InterPro" id="IPR026784">
    <property type="entry name" value="Coact_PPARg"/>
</dbReference>
<evidence type="ECO:0000313" key="1">
    <source>
        <dbReference type="EnsemblMetazoa" id="AMIN009075-PA"/>
    </source>
</evidence>
<reference evidence="2" key="1">
    <citation type="submission" date="2013-03" db="EMBL/GenBank/DDBJ databases">
        <title>The Genome Sequence of Anopheles minimus MINIMUS1.</title>
        <authorList>
            <consortium name="The Broad Institute Genomics Platform"/>
            <person name="Neafsey D.E."/>
            <person name="Walton C."/>
            <person name="Walker B."/>
            <person name="Young S.K."/>
            <person name="Zeng Q."/>
            <person name="Gargeya S."/>
            <person name="Fitzgerald M."/>
            <person name="Haas B."/>
            <person name="Abouelleil A."/>
            <person name="Allen A.W."/>
            <person name="Alvarado L."/>
            <person name="Arachchi H.M."/>
            <person name="Berlin A.M."/>
            <person name="Chapman S.B."/>
            <person name="Gainer-Dewar J."/>
            <person name="Goldberg J."/>
            <person name="Griggs A."/>
            <person name="Gujja S."/>
            <person name="Hansen M."/>
            <person name="Howarth C."/>
            <person name="Imamovic A."/>
            <person name="Ireland A."/>
            <person name="Larimer J."/>
            <person name="McCowan C."/>
            <person name="Murphy C."/>
            <person name="Pearson M."/>
            <person name="Poon T.W."/>
            <person name="Priest M."/>
            <person name="Roberts A."/>
            <person name="Saif S."/>
            <person name="Shea T."/>
            <person name="Sisk P."/>
            <person name="Sykes S."/>
            <person name="Wortman J."/>
            <person name="Nusbaum C."/>
            <person name="Birren B."/>
        </authorList>
    </citation>
    <scope>NUCLEOTIDE SEQUENCE [LARGE SCALE GENOMIC DNA]</scope>
    <source>
        <strain evidence="2">MINIMUS1</strain>
    </source>
</reference>
<organism evidence="1 2">
    <name type="scientific">Anopheles minimus</name>
    <dbReference type="NCBI Taxonomy" id="112268"/>
    <lineage>
        <taxon>Eukaryota</taxon>
        <taxon>Metazoa</taxon>
        <taxon>Ecdysozoa</taxon>
        <taxon>Arthropoda</taxon>
        <taxon>Hexapoda</taxon>
        <taxon>Insecta</taxon>
        <taxon>Pterygota</taxon>
        <taxon>Neoptera</taxon>
        <taxon>Endopterygota</taxon>
        <taxon>Diptera</taxon>
        <taxon>Nematocera</taxon>
        <taxon>Culicoidea</taxon>
        <taxon>Culicidae</taxon>
        <taxon>Anophelinae</taxon>
        <taxon>Anopheles</taxon>
    </lineage>
</organism>
<keyword evidence="2" id="KW-1185">Reference proteome</keyword>
<dbReference type="PANTHER" id="PTHR15976">
    <property type="entry name" value="CONSTITUTIVE COACTIVATOR OF PEROXISOME PROLIFERATOR-ACTIVATED RECEPTOR GAMMA"/>
    <property type="match status" value="1"/>
</dbReference>
<dbReference type="GO" id="GO:0005634">
    <property type="term" value="C:nucleus"/>
    <property type="evidence" value="ECO:0007669"/>
    <property type="project" value="TreeGrafter"/>
</dbReference>
<accession>A0A182WFC8</accession>
<sequence length="238" mass="27486">MGVRHLQTFMDRKVKNGTYSIRMDREIRNAKKSTENPLVVVDLMALFGLFCDDRRGLLCGSQERQHMTVVVKRNHHESHTFVTVPVIFPTAITPPQMKDLISKDATMQTSLLQRKLQLLRWVCSDDLIDREEFNAIPSSLLLTVLVLYRLRQYGAIRMFEADLLLLIAHQVTMGLFDPAGEPYPQRLISRAFRLGFLFQKLYAHFARVAKSLGVPEEYRPSTPYDGLRFHNHYRLPGA</sequence>
<dbReference type="AlphaFoldDB" id="A0A182WFC8"/>
<dbReference type="STRING" id="112268.A0A182WFC8"/>
<proteinExistence type="predicted"/>
<reference evidence="1" key="2">
    <citation type="submission" date="2020-05" db="UniProtKB">
        <authorList>
            <consortium name="EnsemblMetazoa"/>
        </authorList>
    </citation>
    <scope>IDENTIFICATION</scope>
    <source>
        <strain evidence="1">MINIMUS1</strain>
    </source>
</reference>
<name>A0A182WFC8_9DIPT</name>